<dbReference type="OrthoDB" id="1910803at2759"/>
<protein>
    <recommendedName>
        <fullName evidence="2">Thioredoxin domain-containing protein</fullName>
    </recommendedName>
</protein>
<dbReference type="Proteomes" id="UP000410492">
    <property type="component" value="Unassembled WGS sequence"/>
</dbReference>
<evidence type="ECO:0000256" key="1">
    <source>
        <dbReference type="SAM" id="MobiDB-lite"/>
    </source>
</evidence>
<dbReference type="InterPro" id="IPR013766">
    <property type="entry name" value="Thioredoxin_domain"/>
</dbReference>
<dbReference type="SUPFAM" id="SSF52833">
    <property type="entry name" value="Thioredoxin-like"/>
    <property type="match status" value="1"/>
</dbReference>
<dbReference type="AlphaFoldDB" id="A0A653DHL9"/>
<keyword evidence="4" id="KW-1185">Reference proteome</keyword>
<dbReference type="InterPro" id="IPR052792">
    <property type="entry name" value="Thioredoxin_dom-contain_11"/>
</dbReference>
<evidence type="ECO:0000313" key="3">
    <source>
        <dbReference type="EMBL" id="VEN59705.1"/>
    </source>
</evidence>
<dbReference type="InterPro" id="IPR036249">
    <property type="entry name" value="Thioredoxin-like_sf"/>
</dbReference>
<proteinExistence type="predicted"/>
<evidence type="ECO:0000259" key="2">
    <source>
        <dbReference type="Pfam" id="PF00085"/>
    </source>
</evidence>
<feature type="non-terminal residue" evidence="3">
    <location>
        <position position="647"/>
    </location>
</feature>
<dbReference type="Pfam" id="PF00085">
    <property type="entry name" value="Thioredoxin"/>
    <property type="match status" value="1"/>
</dbReference>
<dbReference type="Gene3D" id="3.40.30.10">
    <property type="entry name" value="Glutaredoxin"/>
    <property type="match status" value="1"/>
</dbReference>
<dbReference type="PANTHER" id="PTHR46497">
    <property type="entry name" value="THIOREDOXIN DOMAIN-CONTAINING PROTEIN 11"/>
    <property type="match status" value="1"/>
</dbReference>
<sequence>MSLSTESSREADELSESSCDSQDDADTCPVHSNRSIDGEDNTATDYLQEEIEPEIRPILIRMLNLSLEFAIFCVIMINLTALTKDAPKISKPPAAYPFFPKGSLVTDWYRGHVSQAIEYSRANDIAFIMFYAPWDAECQSGKKEFEAAAKYMQDYVSFSAVNCWHPQSECKVQYSKVYRWPVLIAYPSHGRGVQYNGPISAPHMIQFLKKVCSPIVRLGNENPKDFEDIYLIASLNTAPGSLDFAVFYTAALNYLEKDPEYRITFFVTPTPTKHPTLHLQLWNETLVYPTHEKPWAPDEILQWIFKNTHQITTWVSPSGSKSLALYNNMNNHPTLLLFTPKNPLHHSTDYYNMLQDVSQEYHNCNDNVMVSMHYLALKLKRSVNVLHHKTLRATCKAKSKGPTNRRIISTLASAWTNISTCSKEDKNCNFLDKISSFCLNLQSKGTIDLAPLISLHTDELCESCKAAQLDNYSSMYTGTDDPRSAEALLKLYNKEKCRQFLTAEKLHPAVLENEYNYSPGKVRNISGLFCQTNRSLTFLAMDSLLNYHFARRLGVDLFSRSDKSAAVIIGDKMESHYILSGPLNGKTIRDFIFNFTKNLLSRSLDSPATLLNSNLESIKKADSNVKSIEIKELDTKSFLPAISLENK</sequence>
<organism evidence="3 4">
    <name type="scientific">Callosobruchus maculatus</name>
    <name type="common">Southern cowpea weevil</name>
    <name type="synonym">Pulse bruchid</name>
    <dbReference type="NCBI Taxonomy" id="64391"/>
    <lineage>
        <taxon>Eukaryota</taxon>
        <taxon>Metazoa</taxon>
        <taxon>Ecdysozoa</taxon>
        <taxon>Arthropoda</taxon>
        <taxon>Hexapoda</taxon>
        <taxon>Insecta</taxon>
        <taxon>Pterygota</taxon>
        <taxon>Neoptera</taxon>
        <taxon>Endopterygota</taxon>
        <taxon>Coleoptera</taxon>
        <taxon>Polyphaga</taxon>
        <taxon>Cucujiformia</taxon>
        <taxon>Chrysomeloidea</taxon>
        <taxon>Chrysomelidae</taxon>
        <taxon>Bruchinae</taxon>
        <taxon>Bruchini</taxon>
        <taxon>Callosobruchus</taxon>
    </lineage>
</organism>
<accession>A0A653DHL9</accession>
<name>A0A653DHL9_CALMS</name>
<reference evidence="3 4" key="1">
    <citation type="submission" date="2019-01" db="EMBL/GenBank/DDBJ databases">
        <authorList>
            <person name="Sayadi A."/>
        </authorList>
    </citation>
    <scope>NUCLEOTIDE SEQUENCE [LARGE SCALE GENOMIC DNA]</scope>
</reference>
<dbReference type="EMBL" id="CAACVG010012138">
    <property type="protein sequence ID" value="VEN59705.1"/>
    <property type="molecule type" value="Genomic_DNA"/>
</dbReference>
<feature type="domain" description="Thioredoxin" evidence="2">
    <location>
        <begin position="122"/>
        <end position="210"/>
    </location>
</feature>
<feature type="region of interest" description="Disordered" evidence="1">
    <location>
        <begin position="1"/>
        <end position="43"/>
    </location>
</feature>
<dbReference type="PANTHER" id="PTHR46497:SF1">
    <property type="entry name" value="THIOREDOXIN DOMAIN-CONTAINING PROTEIN 11"/>
    <property type="match status" value="1"/>
</dbReference>
<evidence type="ECO:0000313" key="4">
    <source>
        <dbReference type="Proteomes" id="UP000410492"/>
    </source>
</evidence>
<gene>
    <name evidence="3" type="ORF">CALMAC_LOCUS17632</name>
</gene>